<dbReference type="Gene3D" id="3.40.190.10">
    <property type="entry name" value="Periplasmic binding protein-like II"/>
    <property type="match status" value="3"/>
</dbReference>
<dbReference type="Pfam" id="PF03466">
    <property type="entry name" value="LysR_substrate"/>
    <property type="match status" value="2"/>
</dbReference>
<dbReference type="InterPro" id="IPR058163">
    <property type="entry name" value="LysR-type_TF_proteobact-type"/>
</dbReference>
<dbReference type="InterPro" id="IPR036388">
    <property type="entry name" value="WH-like_DNA-bd_sf"/>
</dbReference>
<evidence type="ECO:0000313" key="7">
    <source>
        <dbReference type="Proteomes" id="UP001326110"/>
    </source>
</evidence>
<keyword evidence="7" id="KW-1185">Reference proteome</keyword>
<sequence>MSASRRLPNFSALRAFEAAARHENFSRAAEELRLTHGAISHQVRALEEDLGRPLFVRHGRQVKITHEAQQFAQFLGKTFDAIGTAADALRPAAAATAPLILAAPAWFAARWLTPRLGGFIELHPGIDLVLHTRTPPADLARAGVDAAIVFDLGRHPGMVVERLMDEKCYLVVSAHYSSGAHDPVLLSSELQGGELLRAVLAGAGEALLHHVVAAPEIAAGRLVRRPGAEQACAEAYYLVSPPGMAERPQVAALRRWLHDEIAAFQRQQSGTYPGRE</sequence>
<comment type="similarity">
    <text evidence="1">Belongs to the LysR transcriptional regulatory family.</text>
</comment>
<evidence type="ECO:0000313" key="6">
    <source>
        <dbReference type="EMBL" id="WQH04563.1"/>
    </source>
</evidence>
<proteinExistence type="inferred from homology"/>
<dbReference type="Pfam" id="PF00126">
    <property type="entry name" value="HTH_1"/>
    <property type="match status" value="1"/>
</dbReference>
<dbReference type="PANTHER" id="PTHR30537">
    <property type="entry name" value="HTH-TYPE TRANSCRIPTIONAL REGULATOR"/>
    <property type="match status" value="1"/>
</dbReference>
<dbReference type="SUPFAM" id="SSF46785">
    <property type="entry name" value="Winged helix' DNA-binding domain"/>
    <property type="match status" value="1"/>
</dbReference>
<feature type="domain" description="HTH lysR-type" evidence="5">
    <location>
        <begin position="8"/>
        <end position="65"/>
    </location>
</feature>
<reference evidence="6 7" key="1">
    <citation type="submission" date="2023-11" db="EMBL/GenBank/DDBJ databases">
        <title>MicrobeMod: A computational toolkit for identifying prokaryotic methylation and restriction-modification with nanopore sequencing.</title>
        <authorList>
            <person name="Crits-Christoph A."/>
            <person name="Kang S.C."/>
            <person name="Lee H."/>
            <person name="Ostrov N."/>
        </authorList>
    </citation>
    <scope>NUCLEOTIDE SEQUENCE [LARGE SCALE GENOMIC DNA]</scope>
    <source>
        <strain evidence="6 7">ATCC 25935</strain>
    </source>
</reference>
<organism evidence="6 7">
    <name type="scientific">Duganella zoogloeoides</name>
    <dbReference type="NCBI Taxonomy" id="75659"/>
    <lineage>
        <taxon>Bacteria</taxon>
        <taxon>Pseudomonadati</taxon>
        <taxon>Pseudomonadota</taxon>
        <taxon>Betaproteobacteria</taxon>
        <taxon>Burkholderiales</taxon>
        <taxon>Oxalobacteraceae</taxon>
        <taxon>Telluria group</taxon>
        <taxon>Duganella</taxon>
    </lineage>
</organism>
<name>A0ABZ0XYM1_9BURK</name>
<dbReference type="SUPFAM" id="SSF53850">
    <property type="entry name" value="Periplasmic binding protein-like II"/>
    <property type="match status" value="1"/>
</dbReference>
<evidence type="ECO:0000256" key="2">
    <source>
        <dbReference type="ARBA" id="ARBA00023015"/>
    </source>
</evidence>
<dbReference type="RefSeq" id="WP_019924193.1">
    <property type="nucleotide sequence ID" value="NZ_CP140152.1"/>
</dbReference>
<dbReference type="Proteomes" id="UP001326110">
    <property type="component" value="Chromosome"/>
</dbReference>
<evidence type="ECO:0000256" key="4">
    <source>
        <dbReference type="ARBA" id="ARBA00023163"/>
    </source>
</evidence>
<dbReference type="EMBL" id="CP140152">
    <property type="protein sequence ID" value="WQH04563.1"/>
    <property type="molecule type" value="Genomic_DNA"/>
</dbReference>
<gene>
    <name evidence="6" type="ORF">SR858_26585</name>
</gene>
<accession>A0ABZ0XYM1</accession>
<dbReference type="GeneID" id="43165758"/>
<dbReference type="InterPro" id="IPR036390">
    <property type="entry name" value="WH_DNA-bd_sf"/>
</dbReference>
<dbReference type="PRINTS" id="PR00039">
    <property type="entry name" value="HTHLYSR"/>
</dbReference>
<keyword evidence="3" id="KW-0238">DNA-binding</keyword>
<dbReference type="Gene3D" id="1.10.10.10">
    <property type="entry name" value="Winged helix-like DNA-binding domain superfamily/Winged helix DNA-binding domain"/>
    <property type="match status" value="1"/>
</dbReference>
<dbReference type="PROSITE" id="PS50931">
    <property type="entry name" value="HTH_LYSR"/>
    <property type="match status" value="1"/>
</dbReference>
<dbReference type="InterPro" id="IPR005119">
    <property type="entry name" value="LysR_subst-bd"/>
</dbReference>
<evidence type="ECO:0000256" key="3">
    <source>
        <dbReference type="ARBA" id="ARBA00023125"/>
    </source>
</evidence>
<dbReference type="InterPro" id="IPR000847">
    <property type="entry name" value="LysR_HTH_N"/>
</dbReference>
<evidence type="ECO:0000259" key="5">
    <source>
        <dbReference type="PROSITE" id="PS50931"/>
    </source>
</evidence>
<evidence type="ECO:0000256" key="1">
    <source>
        <dbReference type="ARBA" id="ARBA00009437"/>
    </source>
</evidence>
<dbReference type="PANTHER" id="PTHR30537:SF74">
    <property type="entry name" value="HTH-TYPE TRANSCRIPTIONAL REGULATOR TRPI"/>
    <property type="match status" value="1"/>
</dbReference>
<protein>
    <submittedName>
        <fullName evidence="6">LysR substrate-binding domain-containing protein</fullName>
    </submittedName>
</protein>
<keyword evidence="4" id="KW-0804">Transcription</keyword>
<keyword evidence="2" id="KW-0805">Transcription regulation</keyword>